<evidence type="ECO:0000313" key="2">
    <source>
        <dbReference type="Proteomes" id="UP000036958"/>
    </source>
</evidence>
<evidence type="ECO:0000313" key="1">
    <source>
        <dbReference type="EMBL" id="KOH45038.1"/>
    </source>
</evidence>
<dbReference type="Proteomes" id="UP000036958">
    <property type="component" value="Unassembled WGS sequence"/>
</dbReference>
<gene>
    <name evidence="1" type="ORF">NC99_21630</name>
</gene>
<reference evidence="2" key="1">
    <citation type="submission" date="2015-07" db="EMBL/GenBank/DDBJ databases">
        <title>Genome sequencing of Sunxiuqinia dokdonensis strain SK.</title>
        <authorList>
            <person name="Ahn S."/>
            <person name="Kim B.-C."/>
        </authorList>
    </citation>
    <scope>NUCLEOTIDE SEQUENCE [LARGE SCALE GENOMIC DNA]</scope>
    <source>
        <strain evidence="2">SK</strain>
    </source>
</reference>
<dbReference type="AlphaFoldDB" id="A0A0L8V9J2"/>
<sequence>MRLLTFFCCSFRNADYTWLPSGNHTEYIMLILFISLN</sequence>
<accession>A0A0L8V9J2</accession>
<proteinExistence type="predicted"/>
<organism evidence="1 2">
    <name type="scientific">Sunxiuqinia dokdonensis</name>
    <dbReference type="NCBI Taxonomy" id="1409788"/>
    <lineage>
        <taxon>Bacteria</taxon>
        <taxon>Pseudomonadati</taxon>
        <taxon>Bacteroidota</taxon>
        <taxon>Bacteroidia</taxon>
        <taxon>Marinilabiliales</taxon>
        <taxon>Prolixibacteraceae</taxon>
        <taxon>Sunxiuqinia</taxon>
    </lineage>
</organism>
<dbReference type="STRING" id="1409788.NC99_21630"/>
<comment type="caution">
    <text evidence="1">The sequence shown here is derived from an EMBL/GenBank/DDBJ whole genome shotgun (WGS) entry which is preliminary data.</text>
</comment>
<keyword evidence="2" id="KW-1185">Reference proteome</keyword>
<dbReference type="EMBL" id="LGIA01000149">
    <property type="protein sequence ID" value="KOH45038.1"/>
    <property type="molecule type" value="Genomic_DNA"/>
</dbReference>
<name>A0A0L8V9J2_9BACT</name>
<protein>
    <submittedName>
        <fullName evidence="1">Uncharacterized protein</fullName>
    </submittedName>
</protein>